<keyword evidence="2" id="KW-1185">Reference proteome</keyword>
<gene>
    <name evidence="1" type="ORF">JBKA6_1081</name>
</gene>
<proteinExistence type="predicted"/>
<dbReference type="EMBL" id="AP014564">
    <property type="protein sequence ID" value="BAV95094.1"/>
    <property type="molecule type" value="Genomic_DNA"/>
</dbReference>
<dbReference type="AlphaFoldDB" id="A0A1J1E6X7"/>
<sequence length="43" mass="4563">MQSTSLKDRLSFSISKAPRLCVKGVSMHPISTGGLLNTGDELS</sequence>
<organism evidence="1 2">
    <name type="scientific">Ichthyobacterium seriolicida</name>
    <dbReference type="NCBI Taxonomy" id="242600"/>
    <lineage>
        <taxon>Bacteria</taxon>
        <taxon>Pseudomonadati</taxon>
        <taxon>Bacteroidota</taxon>
        <taxon>Flavobacteriia</taxon>
        <taxon>Flavobacteriales</taxon>
        <taxon>Ichthyobacteriaceae</taxon>
        <taxon>Ichthyobacterium</taxon>
    </lineage>
</organism>
<dbReference type="KEGG" id="ise:JBKA6_1081"/>
<dbReference type="Proteomes" id="UP000243197">
    <property type="component" value="Chromosome"/>
</dbReference>
<reference evidence="1 2" key="1">
    <citation type="submission" date="2014-03" db="EMBL/GenBank/DDBJ databases">
        <title>complete genome sequence of Flavobacteriaceae bacterium JBKA-6.</title>
        <authorList>
            <person name="Takano T."/>
            <person name="Nakamura Y."/>
            <person name="Takuma S."/>
            <person name="Yasuike M."/>
            <person name="Matsuyama T."/>
            <person name="Sakai T."/>
            <person name="Fujiwara A."/>
            <person name="Kimoto K."/>
            <person name="Fukuda Y."/>
            <person name="Kondo H."/>
            <person name="Hirono I."/>
            <person name="Nakayasu C."/>
        </authorList>
    </citation>
    <scope>NUCLEOTIDE SEQUENCE [LARGE SCALE GENOMIC DNA]</scope>
    <source>
        <strain evidence="1 2">JBKA-6</strain>
    </source>
</reference>
<evidence type="ECO:0000313" key="2">
    <source>
        <dbReference type="Proteomes" id="UP000243197"/>
    </source>
</evidence>
<accession>A0A1J1E6X7</accession>
<evidence type="ECO:0000313" key="1">
    <source>
        <dbReference type="EMBL" id="BAV95094.1"/>
    </source>
</evidence>
<protein>
    <submittedName>
        <fullName evidence="1">Uncharacterized protein</fullName>
    </submittedName>
</protein>
<name>A0A1J1E6X7_9FLAO</name>